<sequence length="93" mass="10697">MHRTTPHRPLKCTGSALSWCYSLALTLNLAVRARIVMRQLFPSAASNMLEELMERRKPSISEVWVDQALVPLRRRLVMPQTDQYRAAGDKNFV</sequence>
<protein>
    <submittedName>
        <fullName evidence="1">Uncharacterized protein</fullName>
    </submittedName>
</protein>
<reference evidence="1" key="2">
    <citation type="submission" date="2012-06" db="EMBL/GenBank/DDBJ databases">
        <title>Annotation of the Genome Sequence of Fusarium oxysporum Fo47.</title>
        <authorList>
            <consortium name="The Broad Institute Genomics Platform"/>
            <person name="Ma L.-J."/>
            <person name="Corby-Kistler H."/>
            <person name="Broz K."/>
            <person name="Gale L.R."/>
            <person name="Jonkers W."/>
            <person name="O'Donnell K."/>
            <person name="Ploetz R."/>
            <person name="Steinberg C."/>
            <person name="Schwartz D.C."/>
            <person name="VanEtten H."/>
            <person name="Zhou S."/>
            <person name="Young S.K."/>
            <person name="Zeng Q."/>
            <person name="Gargeya S."/>
            <person name="Fitzgerald M."/>
            <person name="Abouelleil A."/>
            <person name="Alvarado L."/>
            <person name="Chapman S.B."/>
            <person name="Gainer-Dewar J."/>
            <person name="Goldberg J."/>
            <person name="Griggs A."/>
            <person name="Gujja S."/>
            <person name="Hansen M."/>
            <person name="Howarth C."/>
            <person name="Imamovic A."/>
            <person name="Ireland A."/>
            <person name="Larimer J."/>
            <person name="McCowan C."/>
            <person name="Murphy C."/>
            <person name="Pearson M."/>
            <person name="Poon T.W."/>
            <person name="Priest M."/>
            <person name="Roberts A."/>
            <person name="Saif S."/>
            <person name="Shea T."/>
            <person name="Sykes S."/>
            <person name="Wortman J."/>
            <person name="Nusbaum C."/>
            <person name="Birren B."/>
        </authorList>
    </citation>
    <scope>NUCLEOTIDE SEQUENCE</scope>
    <source>
        <strain evidence="1">Fo47</strain>
    </source>
</reference>
<name>W9KUG4_FUSOX</name>
<dbReference type="AlphaFoldDB" id="W9KUG4"/>
<reference evidence="1" key="1">
    <citation type="submission" date="2011-06" db="EMBL/GenBank/DDBJ databases">
        <title>The Genome Sequence of Fusarium oxysporum Fo47.</title>
        <authorList>
            <consortium name="The Broad Institute Genome Sequencing Platform"/>
            <person name="Ma L.-J."/>
            <person name="Gale L.R."/>
            <person name="Schwartz D.C."/>
            <person name="Zhou S."/>
            <person name="Corby-Kistler H."/>
            <person name="Young S.K."/>
            <person name="Zeng Q."/>
            <person name="Gargeya S."/>
            <person name="Fitzgerald M."/>
            <person name="Haas B."/>
            <person name="Abouelleil A."/>
            <person name="Alvarado L."/>
            <person name="Arachchi H.M."/>
            <person name="Berlin A."/>
            <person name="Brown A."/>
            <person name="Chapman S.B."/>
            <person name="Chen Z."/>
            <person name="Dunbar C."/>
            <person name="Freedman E."/>
            <person name="Gearin G."/>
            <person name="Gellesch M."/>
            <person name="Goldberg J."/>
            <person name="Griggs A."/>
            <person name="Gujja S."/>
            <person name="Heiman D."/>
            <person name="Howarth C."/>
            <person name="Larson L."/>
            <person name="Lui A."/>
            <person name="MacDonald P.J.P."/>
            <person name="Mehta T."/>
            <person name="Montmayeur A."/>
            <person name="Murphy C."/>
            <person name="Neiman D."/>
            <person name="Pearson M."/>
            <person name="Priest M."/>
            <person name="Roberts A."/>
            <person name="Saif S."/>
            <person name="Shea T."/>
            <person name="Shenoy N."/>
            <person name="Sisk P."/>
            <person name="Stolte C."/>
            <person name="Sykes S."/>
            <person name="Wortman J."/>
            <person name="Nusbaum C."/>
            <person name="Birren B."/>
        </authorList>
    </citation>
    <scope>NUCLEOTIDE SEQUENCE [LARGE SCALE GENOMIC DNA]</scope>
    <source>
        <strain evidence="1">Fo47</strain>
    </source>
</reference>
<gene>
    <name evidence="1" type="ORF">FOZG_05370</name>
</gene>
<dbReference type="VEuPathDB" id="FungiDB:FOZG_05370"/>
<accession>W9KUG4</accession>
<dbReference type="HOGENOM" id="CLU_2399742_0_0_1"/>
<dbReference type="EMBL" id="JH717898">
    <property type="protein sequence ID" value="EWZ44733.1"/>
    <property type="molecule type" value="Genomic_DNA"/>
</dbReference>
<evidence type="ECO:0000313" key="1">
    <source>
        <dbReference type="EMBL" id="EWZ44733.1"/>
    </source>
</evidence>
<proteinExistence type="predicted"/>
<organism evidence="1">
    <name type="scientific">Fusarium oxysporum Fo47</name>
    <dbReference type="NCBI Taxonomy" id="660027"/>
    <lineage>
        <taxon>Eukaryota</taxon>
        <taxon>Fungi</taxon>
        <taxon>Dikarya</taxon>
        <taxon>Ascomycota</taxon>
        <taxon>Pezizomycotina</taxon>
        <taxon>Sordariomycetes</taxon>
        <taxon>Hypocreomycetidae</taxon>
        <taxon>Hypocreales</taxon>
        <taxon>Nectriaceae</taxon>
        <taxon>Fusarium</taxon>
        <taxon>Fusarium oxysporum species complex</taxon>
    </lineage>
</organism>
<dbReference type="Proteomes" id="UP000030766">
    <property type="component" value="Unassembled WGS sequence"/>
</dbReference>